<gene>
    <name evidence="2" type="ORF">GJ744_006176</name>
</gene>
<keyword evidence="1" id="KW-0472">Membrane</keyword>
<dbReference type="EMBL" id="JAACFV010000279">
    <property type="protein sequence ID" value="KAF7502275.1"/>
    <property type="molecule type" value="Genomic_DNA"/>
</dbReference>
<comment type="caution">
    <text evidence="2">The sequence shown here is derived from an EMBL/GenBank/DDBJ whole genome shotgun (WGS) entry which is preliminary data.</text>
</comment>
<name>A0A8H7A441_9EURO</name>
<dbReference type="Proteomes" id="UP000606974">
    <property type="component" value="Unassembled WGS sequence"/>
</dbReference>
<keyword evidence="1" id="KW-0812">Transmembrane</keyword>
<protein>
    <submittedName>
        <fullName evidence="2">Uncharacterized protein</fullName>
    </submittedName>
</protein>
<keyword evidence="1" id="KW-1133">Transmembrane helix</keyword>
<reference evidence="2" key="1">
    <citation type="submission" date="2020-02" db="EMBL/GenBank/DDBJ databases">
        <authorList>
            <person name="Palmer J.M."/>
        </authorList>
    </citation>
    <scope>NUCLEOTIDE SEQUENCE</scope>
    <source>
        <strain evidence="2">EPUS1.4</strain>
        <tissue evidence="2">Thallus</tissue>
    </source>
</reference>
<evidence type="ECO:0000313" key="2">
    <source>
        <dbReference type="EMBL" id="KAF7502275.1"/>
    </source>
</evidence>
<evidence type="ECO:0000313" key="3">
    <source>
        <dbReference type="Proteomes" id="UP000606974"/>
    </source>
</evidence>
<feature type="transmembrane region" description="Helical" evidence="1">
    <location>
        <begin position="28"/>
        <end position="53"/>
    </location>
</feature>
<sequence length="201" mass="22872">MRKLTILTFVFITRSRYAASLVSVLKNWIITLLWVYLTTLILVVALVLMIATADGQLTFLMRIFAAMPVLLRGGEPDISQNRRWTAVFFFRAVSFDLASSLGHDWEVKAVLSQGRAYRTGYRDPDRLGDSESRNEAKDTCLYVQKGALMCYRAREKLDDYRRSWTGMAVVRFTFGLVGEVAWKQSLLSTSSSLRSCDHPIP</sequence>
<keyword evidence="3" id="KW-1185">Reference proteome</keyword>
<proteinExistence type="predicted"/>
<evidence type="ECO:0000256" key="1">
    <source>
        <dbReference type="SAM" id="Phobius"/>
    </source>
</evidence>
<accession>A0A8H7A441</accession>
<dbReference type="AlphaFoldDB" id="A0A8H7A441"/>
<organism evidence="2 3">
    <name type="scientific">Endocarpon pusillum</name>
    <dbReference type="NCBI Taxonomy" id="364733"/>
    <lineage>
        <taxon>Eukaryota</taxon>
        <taxon>Fungi</taxon>
        <taxon>Dikarya</taxon>
        <taxon>Ascomycota</taxon>
        <taxon>Pezizomycotina</taxon>
        <taxon>Eurotiomycetes</taxon>
        <taxon>Chaetothyriomycetidae</taxon>
        <taxon>Verrucariales</taxon>
        <taxon>Verrucariaceae</taxon>
        <taxon>Endocarpon</taxon>
    </lineage>
</organism>